<sequence>MSKLRRAGIVVLLLVGICIAGGYAYLQQPKFGALPAGVRLQAVERSPHYVDGEFHNLVDTPMRTGDSGFASNVLSMLLDRNPNLKPPVALPSVRVDLKALPPDQDVVIWLGHSSYFLQLGGKRILIDPVFSINAGPFPGTNVAFDGTTPYSAEDMPAIDVLLITHDHWDHLDYPTARAMMAKVRHVVVGLGVGTYFEGWGYSRDRIHEADWNTTLTLEPGLDIHVLPARHYSGRMFTLNKTLWVGYALQTPTRRLFFSGDSGYGPHFPDIGKRFGGFDLVALDSGQYDPRWAYIHMFPEEVAQAAQDLGAQALLPGHIGRFSIAAHDWNEPFDRIVKASAGRPYTLLTPRIGEPVILANKTQRFSQWWEGVACVSLLKKM</sequence>
<feature type="domain" description="Metallo-beta-lactamase" evidence="1">
    <location>
        <begin position="123"/>
        <end position="318"/>
    </location>
</feature>
<evidence type="ECO:0000313" key="2">
    <source>
        <dbReference type="EMBL" id="NDL62037.1"/>
    </source>
</evidence>
<name>A0A845SFB0_9GAMM</name>
<organism evidence="2 3">
    <name type="scientific">Acerihabitans arboris</name>
    <dbReference type="NCBI Taxonomy" id="2691583"/>
    <lineage>
        <taxon>Bacteria</taxon>
        <taxon>Pseudomonadati</taxon>
        <taxon>Pseudomonadota</taxon>
        <taxon>Gammaproteobacteria</taxon>
        <taxon>Enterobacterales</taxon>
        <taxon>Pectobacteriaceae</taxon>
        <taxon>Acerihabitans</taxon>
    </lineage>
</organism>
<dbReference type="Proteomes" id="UP000461443">
    <property type="component" value="Unassembled WGS sequence"/>
</dbReference>
<dbReference type="InterPro" id="IPR001279">
    <property type="entry name" value="Metallo-B-lactamas"/>
</dbReference>
<dbReference type="InterPro" id="IPR036866">
    <property type="entry name" value="RibonucZ/Hydroxyglut_hydro"/>
</dbReference>
<dbReference type="GO" id="GO:0005737">
    <property type="term" value="C:cytoplasm"/>
    <property type="evidence" value="ECO:0007669"/>
    <property type="project" value="TreeGrafter"/>
</dbReference>
<dbReference type="GO" id="GO:0016787">
    <property type="term" value="F:hydrolase activity"/>
    <property type="evidence" value="ECO:0007669"/>
    <property type="project" value="UniProtKB-KW"/>
</dbReference>
<protein>
    <submittedName>
        <fullName evidence="2">MBL fold metallo-hydrolase</fullName>
    </submittedName>
</protein>
<accession>A0A845SFB0</accession>
<keyword evidence="2" id="KW-0378">Hydrolase</keyword>
<keyword evidence="3" id="KW-1185">Reference proteome</keyword>
<comment type="caution">
    <text evidence="2">The sequence shown here is derived from an EMBL/GenBank/DDBJ whole genome shotgun (WGS) entry which is preliminary data.</text>
</comment>
<gene>
    <name evidence="2" type="ORF">GRH90_04585</name>
</gene>
<evidence type="ECO:0000259" key="1">
    <source>
        <dbReference type="Pfam" id="PF12706"/>
    </source>
</evidence>
<dbReference type="PANTHER" id="PTHR15032">
    <property type="entry name" value="N-ACYL-PHOSPHATIDYLETHANOLAMINE-HYDROLYZING PHOSPHOLIPASE D"/>
    <property type="match status" value="1"/>
</dbReference>
<dbReference type="RefSeq" id="WP_162364731.1">
    <property type="nucleotide sequence ID" value="NZ_WUBS01000003.1"/>
</dbReference>
<dbReference type="AlphaFoldDB" id="A0A845SFB0"/>
<dbReference type="EMBL" id="WUBS01000003">
    <property type="protein sequence ID" value="NDL62037.1"/>
    <property type="molecule type" value="Genomic_DNA"/>
</dbReference>
<evidence type="ECO:0000313" key="3">
    <source>
        <dbReference type="Proteomes" id="UP000461443"/>
    </source>
</evidence>
<dbReference type="Pfam" id="PF12706">
    <property type="entry name" value="Lactamase_B_2"/>
    <property type="match status" value="1"/>
</dbReference>
<dbReference type="SUPFAM" id="SSF56281">
    <property type="entry name" value="Metallo-hydrolase/oxidoreductase"/>
    <property type="match status" value="1"/>
</dbReference>
<reference evidence="2 3" key="1">
    <citation type="submission" date="2019-12" db="EMBL/GenBank/DDBJ databases">
        <authorList>
            <person name="Lee S.D."/>
        </authorList>
    </citation>
    <scope>NUCLEOTIDE SEQUENCE [LARGE SCALE GENOMIC DNA]</scope>
    <source>
        <strain evidence="2 3">SAP-6</strain>
    </source>
</reference>
<proteinExistence type="predicted"/>
<dbReference type="Gene3D" id="3.60.15.10">
    <property type="entry name" value="Ribonuclease Z/Hydroxyacylglutathione hydrolase-like"/>
    <property type="match status" value="1"/>
</dbReference>
<dbReference type="PANTHER" id="PTHR15032:SF4">
    <property type="entry name" value="N-ACYL-PHOSPHATIDYLETHANOLAMINE-HYDROLYZING PHOSPHOLIPASE D"/>
    <property type="match status" value="1"/>
</dbReference>
<reference evidence="2 3" key="2">
    <citation type="submission" date="2020-02" db="EMBL/GenBank/DDBJ databases">
        <title>The new genus of Enterobacteriales.</title>
        <authorList>
            <person name="Kim I.S."/>
        </authorList>
    </citation>
    <scope>NUCLEOTIDE SEQUENCE [LARGE SCALE GENOMIC DNA]</scope>
    <source>
        <strain evidence="2 3">SAP-6</strain>
    </source>
</reference>